<organism evidence="2 3">
    <name type="scientific">Daphnia magna</name>
    <dbReference type="NCBI Taxonomy" id="35525"/>
    <lineage>
        <taxon>Eukaryota</taxon>
        <taxon>Metazoa</taxon>
        <taxon>Ecdysozoa</taxon>
        <taxon>Arthropoda</taxon>
        <taxon>Crustacea</taxon>
        <taxon>Branchiopoda</taxon>
        <taxon>Diplostraca</taxon>
        <taxon>Cladocera</taxon>
        <taxon>Anomopoda</taxon>
        <taxon>Daphniidae</taxon>
        <taxon>Daphnia</taxon>
    </lineage>
</organism>
<dbReference type="Proteomes" id="UP001234178">
    <property type="component" value="Unassembled WGS sequence"/>
</dbReference>
<keyword evidence="3" id="KW-1185">Reference proteome</keyword>
<proteinExistence type="predicted"/>
<evidence type="ECO:0000313" key="2">
    <source>
        <dbReference type="EMBL" id="KAK4025712.1"/>
    </source>
</evidence>
<evidence type="ECO:0000313" key="3">
    <source>
        <dbReference type="Proteomes" id="UP001234178"/>
    </source>
</evidence>
<evidence type="ECO:0000256" key="1">
    <source>
        <dbReference type="SAM" id="MobiDB-lite"/>
    </source>
</evidence>
<sequence length="213" mass="24161">MKHQRDCHPSLTKETSTVGMNSVPDLPQFLQEQDPSKAYNRPASNAEEQIWLISNITIDLEYLFLVYNQPGPLNCDEPPISNSISILLDYPNYLDKLLAIDSISSFYIPALGGILCRVTEQIQQNRRLLKVNDRFAAIAVYILGAMRGRGVRFSLQSREKLVIHNCAVDEGFKGFFKVKSVLPVFTLFHHLDLYRIFLRGADPLSPINFCPGF</sequence>
<accession>A0ABR0AKR6</accession>
<comment type="caution">
    <text evidence="2">The sequence shown here is derived from an EMBL/GenBank/DDBJ whole genome shotgun (WGS) entry which is preliminary data.</text>
</comment>
<name>A0ABR0AKR6_9CRUS</name>
<reference evidence="2 3" key="1">
    <citation type="journal article" date="2023" name="Nucleic Acids Res.">
        <title>The hologenome of Daphnia magna reveals possible DNA methylation and microbiome-mediated evolution of the host genome.</title>
        <authorList>
            <person name="Chaturvedi A."/>
            <person name="Li X."/>
            <person name="Dhandapani V."/>
            <person name="Marshall H."/>
            <person name="Kissane S."/>
            <person name="Cuenca-Cambronero M."/>
            <person name="Asole G."/>
            <person name="Calvet F."/>
            <person name="Ruiz-Romero M."/>
            <person name="Marangio P."/>
            <person name="Guigo R."/>
            <person name="Rago D."/>
            <person name="Mirbahai L."/>
            <person name="Eastwood N."/>
            <person name="Colbourne J.K."/>
            <person name="Zhou J."/>
            <person name="Mallon E."/>
            <person name="Orsini L."/>
        </authorList>
    </citation>
    <scope>NUCLEOTIDE SEQUENCE [LARGE SCALE GENOMIC DNA]</scope>
    <source>
        <strain evidence="2">LRV0_1</strain>
    </source>
</reference>
<gene>
    <name evidence="2" type="ORF">OUZ56_014762</name>
</gene>
<dbReference type="EMBL" id="JAOYFB010000038">
    <property type="protein sequence ID" value="KAK4025712.1"/>
    <property type="molecule type" value="Genomic_DNA"/>
</dbReference>
<feature type="region of interest" description="Disordered" evidence="1">
    <location>
        <begin position="1"/>
        <end position="26"/>
    </location>
</feature>
<protein>
    <submittedName>
        <fullName evidence="2">Uncharacterized protein</fullName>
    </submittedName>
</protein>